<evidence type="ECO:0000313" key="2">
    <source>
        <dbReference type="RefSeq" id="XP_022235432.1"/>
    </source>
</evidence>
<evidence type="ECO:0000313" key="1">
    <source>
        <dbReference type="Proteomes" id="UP000694941"/>
    </source>
</evidence>
<dbReference type="Pfam" id="PF15244">
    <property type="entry name" value="HSD3"/>
    <property type="match status" value="1"/>
</dbReference>
<reference evidence="2" key="1">
    <citation type="submission" date="2025-08" db="UniProtKB">
        <authorList>
            <consortium name="RefSeq"/>
        </authorList>
    </citation>
    <scope>IDENTIFICATION</scope>
    <source>
        <tissue evidence="2">Muscle</tissue>
    </source>
</reference>
<organism evidence="1 2">
    <name type="scientific">Limulus polyphemus</name>
    <name type="common">Atlantic horseshoe crab</name>
    <dbReference type="NCBI Taxonomy" id="6850"/>
    <lineage>
        <taxon>Eukaryota</taxon>
        <taxon>Metazoa</taxon>
        <taxon>Ecdysozoa</taxon>
        <taxon>Arthropoda</taxon>
        <taxon>Chelicerata</taxon>
        <taxon>Merostomata</taxon>
        <taxon>Xiphosura</taxon>
        <taxon>Limulidae</taxon>
        <taxon>Limulus</taxon>
    </lineage>
</organism>
<protein>
    <submittedName>
        <fullName evidence="2">Uncharacterized protein LOC111083298</fullName>
    </submittedName>
</protein>
<dbReference type="Proteomes" id="UP000694941">
    <property type="component" value="Unplaced"/>
</dbReference>
<keyword evidence="1" id="KW-1185">Reference proteome</keyword>
<dbReference type="InterPro" id="IPR029357">
    <property type="entry name" value="SPATA7"/>
</dbReference>
<feature type="non-terminal residue" evidence="2">
    <location>
        <position position="206"/>
    </location>
</feature>
<accession>A0ABM1RVM7</accession>
<name>A0ABM1RVM7_LIMPO</name>
<proteinExistence type="predicted"/>
<dbReference type="GeneID" id="111083298"/>
<sequence length="206" mass="23842">MDELNLKSTTLSPESTRLTSQYLVMEQMRGHYSLVNRAKEKNQRKKKELQKNFKSWSRPCSAVEVESHQHSQDLQESPEREKTEIFKVQRNIKSPVSSQKSSVADKISWYLEALDQGVLAKTWPGKCPISTSRLVHTNSQLSLSTSFGSIQREQGDLLDGHFDKFTFQTDPFKPHLLKDNHAQSRLRTMRCYSPPRRIKSIHARNN</sequence>
<gene>
    <name evidence="2" type="primary">LOC111083298</name>
</gene>
<dbReference type="RefSeq" id="XP_022235432.1">
    <property type="nucleotide sequence ID" value="XM_022379724.1"/>
</dbReference>